<evidence type="ECO:0008006" key="11">
    <source>
        <dbReference type="Google" id="ProtNLM"/>
    </source>
</evidence>
<feature type="transmembrane region" description="Helical" evidence="8">
    <location>
        <begin position="369"/>
        <end position="386"/>
    </location>
</feature>
<dbReference type="GO" id="GO:0016758">
    <property type="term" value="F:hexosyltransferase activity"/>
    <property type="evidence" value="ECO:0007669"/>
    <property type="project" value="InterPro"/>
</dbReference>
<dbReference type="InterPro" id="IPR018584">
    <property type="entry name" value="GT87"/>
</dbReference>
<evidence type="ECO:0000256" key="7">
    <source>
        <dbReference type="ARBA" id="ARBA00024033"/>
    </source>
</evidence>
<dbReference type="Pfam" id="PF09594">
    <property type="entry name" value="GT87"/>
    <property type="match status" value="1"/>
</dbReference>
<keyword evidence="10" id="KW-1185">Reference proteome</keyword>
<keyword evidence="4 8" id="KW-0812">Transmembrane</keyword>
<accession>A0A2V1P8S1</accession>
<dbReference type="Proteomes" id="UP000245293">
    <property type="component" value="Unassembled WGS sequence"/>
</dbReference>
<feature type="transmembrane region" description="Helical" evidence="8">
    <location>
        <begin position="136"/>
        <end position="158"/>
    </location>
</feature>
<keyword evidence="3" id="KW-0808">Transferase</keyword>
<evidence type="ECO:0000256" key="5">
    <source>
        <dbReference type="ARBA" id="ARBA00022989"/>
    </source>
</evidence>
<feature type="transmembrane region" description="Helical" evidence="8">
    <location>
        <begin position="398"/>
        <end position="415"/>
    </location>
</feature>
<comment type="caution">
    <text evidence="9">The sequence shown here is derived from an EMBL/GenBank/DDBJ whole genome shotgun (WGS) entry which is preliminary data.</text>
</comment>
<evidence type="ECO:0000256" key="8">
    <source>
        <dbReference type="SAM" id="Phobius"/>
    </source>
</evidence>
<name>A0A2V1P8S1_9RHOB</name>
<evidence type="ECO:0000313" key="9">
    <source>
        <dbReference type="EMBL" id="PWG17757.1"/>
    </source>
</evidence>
<evidence type="ECO:0000256" key="3">
    <source>
        <dbReference type="ARBA" id="ARBA00022679"/>
    </source>
</evidence>
<proteinExistence type="inferred from homology"/>
<evidence type="ECO:0000256" key="2">
    <source>
        <dbReference type="ARBA" id="ARBA00022475"/>
    </source>
</evidence>
<feature type="transmembrane region" description="Helical" evidence="8">
    <location>
        <begin position="185"/>
        <end position="208"/>
    </location>
</feature>
<organism evidence="9 10">
    <name type="scientific">Salibaculum griseiflavum</name>
    <dbReference type="NCBI Taxonomy" id="1914409"/>
    <lineage>
        <taxon>Bacteria</taxon>
        <taxon>Pseudomonadati</taxon>
        <taxon>Pseudomonadota</taxon>
        <taxon>Alphaproteobacteria</taxon>
        <taxon>Rhodobacterales</taxon>
        <taxon>Roseobacteraceae</taxon>
        <taxon>Salibaculum</taxon>
    </lineage>
</organism>
<evidence type="ECO:0000256" key="6">
    <source>
        <dbReference type="ARBA" id="ARBA00023136"/>
    </source>
</evidence>
<sequence>MGRTIRPGTALLALILLFTALSFARHGYGHSPDLMATWLAGHFYGQGATDQVYAGYDGLFTMLPPSEWWSYLVEQGRTEAVYPYVYPPLWAALASHLTPWIGIDGFQVAASLVNPVLLALMVLLAGRACGQAGWALVRFVALGLGLMIFTLPGLVALAQNQPQILVSVLIVGAIERDLAGAGPTAGALLALAAAIKLYPAVLALLWLAGRRWRSLTAFVLVGGALGGLSLLLAGWPLHAQFLNDVAAIRQTVLMNHFTYGLDPVIAQLAPVGEVMIVTAPESAASPSNPVGWRVLEKRPLWSGLSTLALLALVAFGGWRCRRREDVLFWPVFLVALALILPLSWGYHYLPALAFLPVLPIRYGLRCGTALFLALALPLTVPAYRLIRDLPLTDMAPQIAGTAIMIACGVALALAPRGRCG</sequence>
<evidence type="ECO:0000256" key="4">
    <source>
        <dbReference type="ARBA" id="ARBA00022692"/>
    </source>
</evidence>
<protein>
    <recommendedName>
        <fullName evidence="11">DUF2029 domain-containing protein</fullName>
    </recommendedName>
</protein>
<dbReference type="EMBL" id="QETF01000004">
    <property type="protein sequence ID" value="PWG17757.1"/>
    <property type="molecule type" value="Genomic_DNA"/>
</dbReference>
<feature type="transmembrane region" description="Helical" evidence="8">
    <location>
        <begin position="300"/>
        <end position="320"/>
    </location>
</feature>
<reference evidence="10" key="1">
    <citation type="submission" date="2018-05" db="EMBL/GenBank/DDBJ databases">
        <authorList>
            <person name="Du Z."/>
            <person name="Wang X."/>
        </authorList>
    </citation>
    <scope>NUCLEOTIDE SEQUENCE [LARGE SCALE GENOMIC DNA]</scope>
    <source>
        <strain evidence="10">WDS4C29</strain>
    </source>
</reference>
<gene>
    <name evidence="9" type="ORF">DFK10_05950</name>
</gene>
<dbReference type="OrthoDB" id="7865847at2"/>
<feature type="transmembrane region" description="Helical" evidence="8">
    <location>
        <begin position="105"/>
        <end position="124"/>
    </location>
</feature>
<dbReference type="GO" id="GO:0005886">
    <property type="term" value="C:plasma membrane"/>
    <property type="evidence" value="ECO:0007669"/>
    <property type="project" value="UniProtKB-SubCell"/>
</dbReference>
<feature type="transmembrane region" description="Helical" evidence="8">
    <location>
        <begin position="215"/>
        <end position="235"/>
    </location>
</feature>
<keyword evidence="6 8" id="KW-0472">Membrane</keyword>
<comment type="subcellular location">
    <subcellularLocation>
        <location evidence="1">Cell membrane</location>
        <topology evidence="1">Multi-pass membrane protein</topology>
    </subcellularLocation>
</comment>
<keyword evidence="5 8" id="KW-1133">Transmembrane helix</keyword>
<comment type="similarity">
    <text evidence="7">Belongs to the glycosyltransferase 87 family.</text>
</comment>
<feature type="transmembrane region" description="Helical" evidence="8">
    <location>
        <begin position="327"/>
        <end position="349"/>
    </location>
</feature>
<dbReference type="RefSeq" id="WP_109387591.1">
    <property type="nucleotide sequence ID" value="NZ_QETF01000004.1"/>
</dbReference>
<evidence type="ECO:0000256" key="1">
    <source>
        <dbReference type="ARBA" id="ARBA00004651"/>
    </source>
</evidence>
<dbReference type="AlphaFoldDB" id="A0A2V1P8S1"/>
<keyword evidence="2" id="KW-1003">Cell membrane</keyword>
<evidence type="ECO:0000313" key="10">
    <source>
        <dbReference type="Proteomes" id="UP000245293"/>
    </source>
</evidence>